<dbReference type="VEuPathDB" id="FungiDB:CC77DRAFT_593325"/>
<dbReference type="EMBL" id="KV441506">
    <property type="protein sequence ID" value="OAG13765.1"/>
    <property type="molecule type" value="Genomic_DNA"/>
</dbReference>
<evidence type="ECO:0000256" key="1">
    <source>
        <dbReference type="SAM" id="Coils"/>
    </source>
</evidence>
<proteinExistence type="predicted"/>
<organism evidence="3 4">
    <name type="scientific">Alternaria alternata</name>
    <name type="common">Alternaria rot fungus</name>
    <name type="synonym">Torula alternata</name>
    <dbReference type="NCBI Taxonomy" id="5599"/>
    <lineage>
        <taxon>Eukaryota</taxon>
        <taxon>Fungi</taxon>
        <taxon>Dikarya</taxon>
        <taxon>Ascomycota</taxon>
        <taxon>Pezizomycotina</taxon>
        <taxon>Dothideomycetes</taxon>
        <taxon>Pleosporomycetidae</taxon>
        <taxon>Pleosporales</taxon>
        <taxon>Pleosporineae</taxon>
        <taxon>Pleosporaceae</taxon>
        <taxon>Alternaria</taxon>
        <taxon>Alternaria sect. Alternaria</taxon>
        <taxon>Alternaria alternata complex</taxon>
    </lineage>
</organism>
<sequence>MSFWDDPVFAGTAQPISATTADTTLKQSVGKIELTDDQLQLYKEEPPKFTSWDGFWADPVFANVAGREAPLPEGETREFWKYELDESVSLSSLFPDLSSTAFGSVAFRKSAIEWWSKPILDKPAGLYLRTEIEFNGLLDGIFEVFKQFLGDEAKPTLRISAYLGVTQVPDGTYASDGLTFEGSLLGLKSQMPPGLELVTILSVGVQVNVGKTNTTTEIESFVAPAKSEDVSCAIIGELHASFPGLTGPLLLAYKASLGETFLRLDMTIPGDGKWRSPLGVESLLLDEAKFSINIPLPKTVAKPSDDTVLAASKQDVQALAPTTESQEQTALLPGGATAAQLDASLSFTVSAKWKTSSNGVVKLTGAIYKQYPDASYIEGTLERVTWSDIKKLFSDIHGEDLATSDHEITCEKLTIRISKAQLLLRGSLSIDGRHLAAATIAITSAGILIRADVHEFSIDDGYVTIHDASLTLMIGKAATTASPEGKEKQPETTQKGWYGGLEVAGRITIKEGVSKPMDIRVVFTGGKQNGKMFWVLCGSMDSDVSLRDIVSSIDEHSELDLRLKSVCLVASNIDSPKCHLNTNGYVIRPGFYLWATLQKIPCIQIGGKVKEPAAGDTTQLSIGWKKGSKIPNVSIFLPKSLKIDIGPRFRTNRFELQIGSDRSLRFVGGFQVRMDDNTEWLQFDLATEVKALEVAGELVFTGHINNPFGLSKEITIGPKLALGVKFKWPVLVATGLPTGGGILGSFYLGKVSPDNAYGMALYVCEDPKDMLIKVNTPSMDYYKLIQFVGAIMDREVPATDMEILQLKDVDIYASGGVAFAGDYYPAGIRFKGKIIVFDHEAGMDCSLTTEGLRLKAWLQTIELGPLSIGGTMTLPDKPGVTFALLDLELSMTTQKFILNGFVKIFNLSASIDLHIQLMPDPAFFFNFELLWSDLLSIKAKAFMISKGEEKSLSRKLANADWTIDVAIEQQIIQRMVETIRTALEKFHAAVKAKIAVAHGAVAAAEAEYKAGIEEAQKTLISKRSEYNRRHNELDDKIAALEREANSGMSARNKDIQDAKTNETKSTQEARLERDRKVYEKENEVNAKRNEYEHQEQKGRHDENAALSARELRKQDFYAKFGEADASLQRALNELSNANRSVDSIRGEIDHVEWQLKNGPWYRAPDLGIQAGALYAALGTAKAGLAIAEASVQLVKDTMNSGPFQSMKQVWLDASEVFETVKTMAAKAVQEALNQLKIAEGLLSAAKSAIEGDFEKAKREAREVVDKAQESYKTYKEAQRIEGEKLQIQLEQLKNSTQAAAVTTAEAALEVAKNNNIAFKAAQAGLDALDTINDAVYTTLDAAVQAAGTICDIRVARLTGTLTANKQEQKPFKIYLEGTLLKDELKLNLDFTPGETGKFLKDVSSEALALITPGKKKTV</sequence>
<protein>
    <submittedName>
        <fullName evidence="3">Uncharacterized protein</fullName>
    </submittedName>
</protein>
<reference evidence="3 4" key="1">
    <citation type="submission" date="2016-05" db="EMBL/GenBank/DDBJ databases">
        <title>Comparative analysis of secretome profiles of manganese(II)-oxidizing ascomycete fungi.</title>
        <authorList>
            <consortium name="DOE Joint Genome Institute"/>
            <person name="Zeiner C.A."/>
            <person name="Purvine S.O."/>
            <person name="Zink E.M."/>
            <person name="Wu S."/>
            <person name="Pasa-Tolic L."/>
            <person name="Chaput D.L."/>
            <person name="Haridas S."/>
            <person name="Grigoriev I.V."/>
            <person name="Santelli C.M."/>
            <person name="Hansel C.M."/>
        </authorList>
    </citation>
    <scope>NUCLEOTIDE SEQUENCE [LARGE SCALE GENOMIC DNA]</scope>
    <source>
        <strain evidence="3 4">SRC1lrK2f</strain>
    </source>
</reference>
<name>A0A177D267_ALTAL</name>
<feature type="compositionally biased region" description="Basic and acidic residues" evidence="2">
    <location>
        <begin position="1051"/>
        <end position="1105"/>
    </location>
</feature>
<dbReference type="KEGG" id="aalt:CC77DRAFT_593325"/>
<dbReference type="RefSeq" id="XP_018379186.1">
    <property type="nucleotide sequence ID" value="XM_018532394.1"/>
</dbReference>
<feature type="coiled-coil region" evidence="1">
    <location>
        <begin position="1228"/>
        <end position="1295"/>
    </location>
</feature>
<dbReference type="GeneID" id="29117988"/>
<keyword evidence="1" id="KW-0175">Coiled coil</keyword>
<evidence type="ECO:0000313" key="3">
    <source>
        <dbReference type="EMBL" id="OAG13765.1"/>
    </source>
</evidence>
<gene>
    <name evidence="3" type="ORF">CC77DRAFT_593325</name>
</gene>
<feature type="region of interest" description="Disordered" evidence="2">
    <location>
        <begin position="1043"/>
        <end position="1105"/>
    </location>
</feature>
<dbReference type="Proteomes" id="UP000077248">
    <property type="component" value="Unassembled WGS sequence"/>
</dbReference>
<evidence type="ECO:0000256" key="2">
    <source>
        <dbReference type="SAM" id="MobiDB-lite"/>
    </source>
</evidence>
<accession>A0A177D267</accession>
<dbReference type="OMA" id="CATISPM"/>
<evidence type="ECO:0000313" key="4">
    <source>
        <dbReference type="Proteomes" id="UP000077248"/>
    </source>
</evidence>
<dbReference type="STRING" id="5599.A0A177D267"/>
<keyword evidence="4" id="KW-1185">Reference proteome</keyword>